<evidence type="ECO:0000313" key="2">
    <source>
        <dbReference type="EMBL" id="GBN66310.1"/>
    </source>
</evidence>
<reference evidence="2 3" key="1">
    <citation type="journal article" date="2019" name="Sci. Rep.">
        <title>Orb-weaving spider Araneus ventricosus genome elucidates the spidroin gene catalogue.</title>
        <authorList>
            <person name="Kono N."/>
            <person name="Nakamura H."/>
            <person name="Ohtoshi R."/>
            <person name="Moran D.A.P."/>
            <person name="Shinohara A."/>
            <person name="Yoshida Y."/>
            <person name="Fujiwara M."/>
            <person name="Mori M."/>
            <person name="Tomita M."/>
            <person name="Arakawa K."/>
        </authorList>
    </citation>
    <scope>NUCLEOTIDE SEQUENCE [LARGE SCALE GENOMIC DNA]</scope>
</reference>
<dbReference type="AlphaFoldDB" id="A0A4Y2QSS0"/>
<sequence length="163" mass="18276">MLSPWQNKSGSKFLCSQVTAPIRSEDGVICMFIINFEDITNAPYRDAAVSPLPSPARIHRWKKMKLKFSGRRTQTEDQELTAESPDSIHQRSRTVTVTSQKDADSQSTRGDYAAPRVATTAVDVESDSSRKQFNSECLPLPQSFVKFGLSFNEHHIIFAIPIT</sequence>
<evidence type="ECO:0000256" key="1">
    <source>
        <dbReference type="SAM" id="MobiDB-lite"/>
    </source>
</evidence>
<dbReference type="OrthoDB" id="6436902at2759"/>
<evidence type="ECO:0000313" key="3">
    <source>
        <dbReference type="Proteomes" id="UP000499080"/>
    </source>
</evidence>
<organism evidence="2 3">
    <name type="scientific">Araneus ventricosus</name>
    <name type="common">Orbweaver spider</name>
    <name type="synonym">Epeira ventricosa</name>
    <dbReference type="NCBI Taxonomy" id="182803"/>
    <lineage>
        <taxon>Eukaryota</taxon>
        <taxon>Metazoa</taxon>
        <taxon>Ecdysozoa</taxon>
        <taxon>Arthropoda</taxon>
        <taxon>Chelicerata</taxon>
        <taxon>Arachnida</taxon>
        <taxon>Araneae</taxon>
        <taxon>Araneomorphae</taxon>
        <taxon>Entelegynae</taxon>
        <taxon>Araneoidea</taxon>
        <taxon>Araneidae</taxon>
        <taxon>Araneus</taxon>
    </lineage>
</organism>
<comment type="caution">
    <text evidence="2">The sequence shown here is derived from an EMBL/GenBank/DDBJ whole genome shotgun (WGS) entry which is preliminary data.</text>
</comment>
<evidence type="ECO:0008006" key="4">
    <source>
        <dbReference type="Google" id="ProtNLM"/>
    </source>
</evidence>
<dbReference type="Proteomes" id="UP000499080">
    <property type="component" value="Unassembled WGS sequence"/>
</dbReference>
<protein>
    <recommendedName>
        <fullName evidence="4">PAC domain-containing protein</fullName>
    </recommendedName>
</protein>
<gene>
    <name evidence="2" type="ORF">AVEN_103295_1</name>
</gene>
<name>A0A4Y2QSS0_ARAVE</name>
<dbReference type="EMBL" id="BGPR01014700">
    <property type="protein sequence ID" value="GBN66310.1"/>
    <property type="molecule type" value="Genomic_DNA"/>
</dbReference>
<feature type="region of interest" description="Disordered" evidence="1">
    <location>
        <begin position="69"/>
        <end position="112"/>
    </location>
</feature>
<accession>A0A4Y2QSS0</accession>
<feature type="compositionally biased region" description="Polar residues" evidence="1">
    <location>
        <begin position="93"/>
        <end position="109"/>
    </location>
</feature>
<proteinExistence type="predicted"/>
<keyword evidence="3" id="KW-1185">Reference proteome</keyword>